<comment type="similarity">
    <text evidence="9">In the N-terminal section; belongs to the UPF0012 family.</text>
</comment>
<evidence type="ECO:0000256" key="12">
    <source>
        <dbReference type="PIRSR" id="PIRSR639383-2"/>
    </source>
</evidence>
<feature type="binding site" evidence="12">
    <location>
        <position position="390"/>
    </location>
    <ligand>
        <name>substrate</name>
    </ligand>
</feature>
<comment type="caution">
    <text evidence="17">The sequence shown here is derived from an EMBL/GenBank/DDBJ whole genome shotgun (WGS) entry which is preliminary data.</text>
</comment>
<feature type="domain" description="HIT" evidence="16">
    <location>
        <begin position="309"/>
        <end position="416"/>
    </location>
</feature>
<dbReference type="InterPro" id="IPR036265">
    <property type="entry name" value="HIT-like_sf"/>
</dbReference>
<dbReference type="PROSITE" id="PS50263">
    <property type="entry name" value="CN_HYDROLASE"/>
    <property type="match status" value="1"/>
</dbReference>
<evidence type="ECO:0000313" key="17">
    <source>
        <dbReference type="EMBL" id="GMT24905.1"/>
    </source>
</evidence>
<evidence type="ECO:0000256" key="10">
    <source>
        <dbReference type="ARBA" id="ARBA00069577"/>
    </source>
</evidence>
<evidence type="ECO:0000256" key="5">
    <source>
        <dbReference type="ARBA" id="ARBA00022801"/>
    </source>
</evidence>
<keyword evidence="6" id="KW-0511">Multifunctional enzyme</keyword>
<evidence type="ECO:0000256" key="9">
    <source>
        <dbReference type="ARBA" id="ARBA00061127"/>
    </source>
</evidence>
<reference evidence="17" key="1">
    <citation type="submission" date="2023-10" db="EMBL/GenBank/DDBJ databases">
        <title>Genome assembly of Pristionchus species.</title>
        <authorList>
            <person name="Yoshida K."/>
            <person name="Sommer R.J."/>
        </authorList>
    </citation>
    <scope>NUCLEOTIDE SEQUENCE</scope>
    <source>
        <strain evidence="17">RS5133</strain>
    </source>
</reference>
<dbReference type="InterPro" id="IPR019808">
    <property type="entry name" value="Histidine_triad_CS"/>
</dbReference>
<dbReference type="SUPFAM" id="SSF56317">
    <property type="entry name" value="Carbon-nitrogen hydrolase"/>
    <property type="match status" value="1"/>
</dbReference>
<evidence type="ECO:0000313" key="18">
    <source>
        <dbReference type="Proteomes" id="UP001432322"/>
    </source>
</evidence>
<organism evidence="17 18">
    <name type="scientific">Pristionchus fissidentatus</name>
    <dbReference type="NCBI Taxonomy" id="1538716"/>
    <lineage>
        <taxon>Eukaryota</taxon>
        <taxon>Metazoa</taxon>
        <taxon>Ecdysozoa</taxon>
        <taxon>Nematoda</taxon>
        <taxon>Chromadorea</taxon>
        <taxon>Rhabditida</taxon>
        <taxon>Rhabditina</taxon>
        <taxon>Diplogasteromorpha</taxon>
        <taxon>Diplogasteroidea</taxon>
        <taxon>Neodiplogasteridae</taxon>
        <taxon>Pristionchus</taxon>
    </lineage>
</organism>
<dbReference type="FunFam" id="3.30.428.10:FF:000011">
    <property type="entry name" value="Fragile histidine triad"/>
    <property type="match status" value="1"/>
</dbReference>
<name>A0AAV5VZB0_9BILA</name>
<evidence type="ECO:0000259" key="16">
    <source>
        <dbReference type="PROSITE" id="PS51084"/>
    </source>
</evidence>
<dbReference type="InterPro" id="IPR039383">
    <property type="entry name" value="FHIT"/>
</dbReference>
<evidence type="ECO:0000256" key="13">
    <source>
        <dbReference type="PIRSR" id="PIRSR639383-3"/>
    </source>
</evidence>
<dbReference type="PANTHER" id="PTHR23088">
    <property type="entry name" value="NITRILASE-RELATED"/>
    <property type="match status" value="1"/>
</dbReference>
<sequence>SLQCMQSARLLISRVMASTTSTRAPQLIGVCQMTNSNDMGANWKVAQGFIERAAERRCKMLFFPECFDFVGVHKEDQITLAFDESDAFLSRFRDAAKQHGLWMSLGGFHNKDASGSLPWNSHIVIDSEGSTRARYDKLHLFDLEIPGKVRLMESEFSKGGSEIVPPVSTPIGNLGLSICYDLRFPELSIWNRKAGAHILSFPSGFTLTTGLAHWEALLRARAIENQCYVVAAAQTGVHNPKRSSYGHAVVVDPWGAVIAQCSERVGMCFAEIDIDYLEEIRKTQPVFAHRRSDLYTLHVNEKREIGDAPYSFGKIPISPSHVFYRSAHSYAFVNLKPVLDGHVLVSPCKPADRLTDLNDEETADLFCLAKKVQRMLEKKHGVDSSTVCVQDGPQSGQTIKHVHVHILPRRANDFGGGGTSTDAVYAELAKHDRDDRPPRTNEQMVEEAAIYRKIMNS</sequence>
<dbReference type="FunFam" id="3.60.110.10:FF:000005">
    <property type="entry name" value="nitrilase homolog 1 isoform X1"/>
    <property type="match status" value="1"/>
</dbReference>
<dbReference type="GO" id="GO:0006139">
    <property type="term" value="P:nucleobase-containing compound metabolic process"/>
    <property type="evidence" value="ECO:0007669"/>
    <property type="project" value="TreeGrafter"/>
</dbReference>
<dbReference type="GO" id="GO:0016811">
    <property type="term" value="F:hydrolase activity, acting on carbon-nitrogen (but not peptide) bonds, in linear amides"/>
    <property type="evidence" value="ECO:0007669"/>
    <property type="project" value="InterPro"/>
</dbReference>
<dbReference type="PANTHER" id="PTHR23088:SF27">
    <property type="entry name" value="DEAMINATED GLUTATHIONE AMIDASE"/>
    <property type="match status" value="1"/>
</dbReference>
<gene>
    <name evidence="17" type="ORF">PFISCL1PPCAC_16202</name>
</gene>
<proteinExistence type="inferred from homology"/>
<evidence type="ECO:0000256" key="14">
    <source>
        <dbReference type="PROSITE-ProRule" id="PRU00464"/>
    </source>
</evidence>
<dbReference type="InterPro" id="IPR003010">
    <property type="entry name" value="C-N_Hydrolase"/>
</dbReference>
<dbReference type="EMBL" id="BTSY01000004">
    <property type="protein sequence ID" value="GMT24905.1"/>
    <property type="molecule type" value="Genomic_DNA"/>
</dbReference>
<keyword evidence="5" id="KW-0378">Hydrolase</keyword>
<dbReference type="PROSITE" id="PS01227">
    <property type="entry name" value="UPF0012"/>
    <property type="match status" value="1"/>
</dbReference>
<evidence type="ECO:0000256" key="2">
    <source>
        <dbReference type="ARBA" id="ARBA00011881"/>
    </source>
</evidence>
<evidence type="ECO:0000256" key="1">
    <source>
        <dbReference type="ARBA" id="ARBA00001936"/>
    </source>
</evidence>
<feature type="active site" description="Tele-AMP-histidine intermediate" evidence="11">
    <location>
        <position position="403"/>
    </location>
</feature>
<dbReference type="InterPro" id="IPR011146">
    <property type="entry name" value="HIT-like"/>
</dbReference>
<comment type="function">
    <text evidence="8">Cleaves A-5'-PPP-5'A to yield AMP and ADP.</text>
</comment>
<dbReference type="AlphaFoldDB" id="A0AAV5VZB0"/>
<feature type="domain" description="CN hydrolase" evidence="15">
    <location>
        <begin position="25"/>
        <end position="274"/>
    </location>
</feature>
<feature type="binding site" evidence="12">
    <location>
        <position position="405"/>
    </location>
    <ligand>
        <name>substrate</name>
    </ligand>
</feature>
<keyword evidence="4" id="KW-0547">Nucleotide-binding</keyword>
<evidence type="ECO:0000256" key="8">
    <source>
        <dbReference type="ARBA" id="ARBA00057461"/>
    </source>
</evidence>
<evidence type="ECO:0000256" key="3">
    <source>
        <dbReference type="ARBA" id="ARBA00012377"/>
    </source>
</evidence>
<feature type="short sequence motif" description="Histidine triad motif" evidence="14">
    <location>
        <begin position="401"/>
        <end position="405"/>
    </location>
</feature>
<evidence type="ECO:0000256" key="4">
    <source>
        <dbReference type="ARBA" id="ARBA00022741"/>
    </source>
</evidence>
<dbReference type="InterPro" id="IPR001110">
    <property type="entry name" value="UPF0012_CS"/>
</dbReference>
<dbReference type="GO" id="GO:0047710">
    <property type="term" value="F:bis(5'-adenosyl)-triphosphatase activity"/>
    <property type="evidence" value="ECO:0007669"/>
    <property type="project" value="UniProtKB-EC"/>
</dbReference>
<dbReference type="Gene3D" id="3.30.428.10">
    <property type="entry name" value="HIT-like"/>
    <property type="match status" value="1"/>
</dbReference>
<dbReference type="SUPFAM" id="SSF54197">
    <property type="entry name" value="HIT-like"/>
    <property type="match status" value="1"/>
</dbReference>
<dbReference type="Pfam" id="PF00795">
    <property type="entry name" value="CN_hydrolase"/>
    <property type="match status" value="1"/>
</dbReference>
<dbReference type="PROSITE" id="PS51084">
    <property type="entry name" value="HIT_2"/>
    <property type="match status" value="1"/>
</dbReference>
<evidence type="ECO:0000256" key="6">
    <source>
        <dbReference type="ARBA" id="ARBA00023268"/>
    </source>
</evidence>
<dbReference type="EC" id="3.6.1.29" evidence="3"/>
<dbReference type="InterPro" id="IPR045254">
    <property type="entry name" value="Nit1/2_C-N_Hydrolase"/>
</dbReference>
<keyword evidence="18" id="KW-1185">Reference proteome</keyword>
<dbReference type="Gene3D" id="3.60.110.10">
    <property type="entry name" value="Carbon-nitrogen hydrolase"/>
    <property type="match status" value="1"/>
</dbReference>
<comment type="cofactor">
    <cofactor evidence="1">
        <name>Mn(2+)</name>
        <dbReference type="ChEBI" id="CHEBI:29035"/>
    </cofactor>
</comment>
<comment type="subunit">
    <text evidence="2">Homotetramer.</text>
</comment>
<dbReference type="CDD" id="cd07572">
    <property type="entry name" value="nit"/>
    <property type="match status" value="1"/>
</dbReference>
<protein>
    <recommendedName>
        <fullName evidence="10">Nitrilase and fragile histidine triad fusion protein NitFhit</fullName>
        <ecNumber evidence="3">3.6.1.29</ecNumber>
    </recommendedName>
</protein>
<feature type="non-terminal residue" evidence="17">
    <location>
        <position position="1"/>
    </location>
</feature>
<accession>A0AAV5VZB0</accession>
<dbReference type="CDD" id="cd01275">
    <property type="entry name" value="FHIT"/>
    <property type="match status" value="1"/>
</dbReference>
<evidence type="ECO:0000256" key="11">
    <source>
        <dbReference type="PIRSR" id="PIRSR639383-1"/>
    </source>
</evidence>
<feature type="binding site" evidence="12">
    <location>
        <position position="334"/>
    </location>
    <ligand>
        <name>substrate</name>
    </ligand>
</feature>
<evidence type="ECO:0000259" key="15">
    <source>
        <dbReference type="PROSITE" id="PS50263"/>
    </source>
</evidence>
<evidence type="ECO:0000256" key="7">
    <source>
        <dbReference type="ARBA" id="ARBA00047780"/>
    </source>
</evidence>
<dbReference type="InterPro" id="IPR036526">
    <property type="entry name" value="C-N_Hydrolase_sf"/>
</dbReference>
<dbReference type="Pfam" id="PF01230">
    <property type="entry name" value="HIT"/>
    <property type="match status" value="1"/>
</dbReference>
<dbReference type="GO" id="GO:0000166">
    <property type="term" value="F:nucleotide binding"/>
    <property type="evidence" value="ECO:0007669"/>
    <property type="project" value="UniProtKB-KW"/>
</dbReference>
<dbReference type="Proteomes" id="UP001432322">
    <property type="component" value="Unassembled WGS sequence"/>
</dbReference>
<comment type="catalytic activity">
    <reaction evidence="7">
        <text>P(1),P(3)-bis(5'-adenosyl) triphosphate + H2O = AMP + ADP + 2 H(+)</text>
        <dbReference type="Rhea" id="RHEA:13893"/>
        <dbReference type="ChEBI" id="CHEBI:15377"/>
        <dbReference type="ChEBI" id="CHEBI:15378"/>
        <dbReference type="ChEBI" id="CHEBI:58529"/>
        <dbReference type="ChEBI" id="CHEBI:456215"/>
        <dbReference type="ChEBI" id="CHEBI:456216"/>
        <dbReference type="EC" id="3.6.1.29"/>
    </reaction>
</comment>
<feature type="site" description="Important for induction of apoptosis" evidence="13">
    <location>
        <position position="425"/>
    </location>
</feature>
<dbReference type="PROSITE" id="PS00892">
    <property type="entry name" value="HIT_1"/>
    <property type="match status" value="1"/>
</dbReference>